<protein>
    <submittedName>
        <fullName evidence="1">Uncharacterized protein</fullName>
    </submittedName>
</protein>
<reference evidence="1 2" key="1">
    <citation type="journal article" date="2013" name="PLoS Genet.">
        <title>Distinctive expansion of potential virulence genes in the genome of the oomycete fish pathogen Saprolegnia parasitica.</title>
        <authorList>
            <person name="Jiang R.H."/>
            <person name="de Bruijn I."/>
            <person name="Haas B.J."/>
            <person name="Belmonte R."/>
            <person name="Lobach L."/>
            <person name="Christie J."/>
            <person name="van den Ackerveken G."/>
            <person name="Bottin A."/>
            <person name="Bulone V."/>
            <person name="Diaz-Moreno S.M."/>
            <person name="Dumas B."/>
            <person name="Fan L."/>
            <person name="Gaulin E."/>
            <person name="Govers F."/>
            <person name="Grenville-Briggs L.J."/>
            <person name="Horner N.R."/>
            <person name="Levin J.Z."/>
            <person name="Mammella M."/>
            <person name="Meijer H.J."/>
            <person name="Morris P."/>
            <person name="Nusbaum C."/>
            <person name="Oome S."/>
            <person name="Phillips A.J."/>
            <person name="van Rooyen D."/>
            <person name="Rzeszutek E."/>
            <person name="Saraiva M."/>
            <person name="Secombes C.J."/>
            <person name="Seidl M.F."/>
            <person name="Snel B."/>
            <person name="Stassen J.H."/>
            <person name="Sykes S."/>
            <person name="Tripathy S."/>
            <person name="van den Berg H."/>
            <person name="Vega-Arreguin J.C."/>
            <person name="Wawra S."/>
            <person name="Young S.K."/>
            <person name="Zeng Q."/>
            <person name="Dieguez-Uribeondo J."/>
            <person name="Russ C."/>
            <person name="Tyler B.M."/>
            <person name="van West P."/>
        </authorList>
    </citation>
    <scope>NUCLEOTIDE SEQUENCE [LARGE SCALE GENOMIC DNA]</scope>
    <source>
        <strain evidence="1 2">CBS 223.65</strain>
    </source>
</reference>
<keyword evidence="2" id="KW-1185">Reference proteome</keyword>
<dbReference type="KEGG" id="spar:SPRG_04824"/>
<evidence type="ECO:0000313" key="1">
    <source>
        <dbReference type="EMBL" id="KDO30921.1"/>
    </source>
</evidence>
<proteinExistence type="predicted"/>
<gene>
    <name evidence="1" type="ORF">SPRG_04824</name>
</gene>
<dbReference type="OMA" id="AMRDPCT"/>
<dbReference type="VEuPathDB" id="FungiDB:SPRG_04824"/>
<dbReference type="EMBL" id="KK583200">
    <property type="protein sequence ID" value="KDO30921.1"/>
    <property type="molecule type" value="Genomic_DNA"/>
</dbReference>
<dbReference type="Proteomes" id="UP000030745">
    <property type="component" value="Unassembled WGS sequence"/>
</dbReference>
<evidence type="ECO:0000313" key="2">
    <source>
        <dbReference type="Proteomes" id="UP000030745"/>
    </source>
</evidence>
<dbReference type="GeneID" id="24127248"/>
<organism evidence="1 2">
    <name type="scientific">Saprolegnia parasitica (strain CBS 223.65)</name>
    <dbReference type="NCBI Taxonomy" id="695850"/>
    <lineage>
        <taxon>Eukaryota</taxon>
        <taxon>Sar</taxon>
        <taxon>Stramenopiles</taxon>
        <taxon>Oomycota</taxon>
        <taxon>Saprolegniomycetes</taxon>
        <taxon>Saprolegniales</taxon>
        <taxon>Saprolegniaceae</taxon>
        <taxon>Saprolegnia</taxon>
    </lineage>
</organism>
<accession>A0A067CWL0</accession>
<dbReference type="RefSeq" id="XP_012198613.1">
    <property type="nucleotide sequence ID" value="XM_012343223.1"/>
</dbReference>
<sequence length="74" mass="7935">MERYVKVQLAVMKDPRDPSTPTPGCVAAAAAPRTAAEAAPPVHEVFGDGNLNAVMLVLLLLHLMQYAMRDPCTC</sequence>
<dbReference type="AlphaFoldDB" id="A0A067CWL0"/>
<name>A0A067CWL0_SAPPC</name>